<feature type="compositionally biased region" description="Basic and acidic residues" evidence="7">
    <location>
        <begin position="1932"/>
        <end position="1949"/>
    </location>
</feature>
<feature type="coiled-coil region" evidence="6">
    <location>
        <begin position="74"/>
        <end position="174"/>
    </location>
</feature>
<evidence type="ECO:0000256" key="3">
    <source>
        <dbReference type="ARBA" id="ARBA00022553"/>
    </source>
</evidence>
<keyword evidence="5" id="KW-0206">Cytoskeleton</keyword>
<feature type="compositionally biased region" description="Polar residues" evidence="7">
    <location>
        <begin position="2411"/>
        <end position="2426"/>
    </location>
</feature>
<feature type="coiled-coil region" evidence="6">
    <location>
        <begin position="1446"/>
        <end position="1501"/>
    </location>
</feature>
<feature type="compositionally biased region" description="Low complexity" evidence="7">
    <location>
        <begin position="949"/>
        <end position="964"/>
    </location>
</feature>
<comment type="subcellular location">
    <subcellularLocation>
        <location evidence="1">Cytoplasm</location>
        <location evidence="1">Cytoskeleton</location>
        <location evidence="1">Microtubule organizing center</location>
    </subcellularLocation>
</comment>
<feature type="compositionally biased region" description="Polar residues" evidence="7">
    <location>
        <begin position="1367"/>
        <end position="1380"/>
    </location>
</feature>
<feature type="compositionally biased region" description="Pro residues" evidence="7">
    <location>
        <begin position="349"/>
        <end position="360"/>
    </location>
</feature>
<feature type="compositionally biased region" description="Basic residues" evidence="7">
    <location>
        <begin position="1227"/>
        <end position="1243"/>
    </location>
</feature>
<feature type="region of interest" description="Disordered" evidence="7">
    <location>
        <begin position="1565"/>
        <end position="1631"/>
    </location>
</feature>
<feature type="compositionally biased region" description="Acidic residues" evidence="7">
    <location>
        <begin position="246"/>
        <end position="261"/>
    </location>
</feature>
<dbReference type="GO" id="GO:0005815">
    <property type="term" value="C:microtubule organizing center"/>
    <property type="evidence" value="ECO:0007669"/>
    <property type="project" value="UniProtKB-SubCell"/>
</dbReference>
<feature type="region of interest" description="Disordered" evidence="7">
    <location>
        <begin position="2363"/>
        <end position="2480"/>
    </location>
</feature>
<feature type="region of interest" description="Disordered" evidence="7">
    <location>
        <begin position="1225"/>
        <end position="1250"/>
    </location>
</feature>
<keyword evidence="4 6" id="KW-0175">Coiled coil</keyword>
<feature type="compositionally biased region" description="Basic and acidic residues" evidence="7">
    <location>
        <begin position="987"/>
        <end position="997"/>
    </location>
</feature>
<sequence>MQCLQDELMSGKDECFMKVIEYFEAKNSHYYKKLLDFFGSNEYFQEFRTCYENSDSPPDDDQAQGPLYEQLCAILELRALLASEVEALQCLKQEIEDYPTDFDIQNRLTKSLKEQQQLERELESLKELNEKLQMENNAFNAILEEAKKDFNEKLIEANERAKKAEKAFVELTRRRSAFPAPESTLSRSQAIESPLPNDDSQRQSSLTVPNALASIAFPCRSSLDKVRRSSLRFKEYSTLTACEGFDSLDEDSSDEKEATEEGETKNSTSQKSASLDAQTKSPALVAPPVPMLQIPSAIVETPSPDSSPVKNLAPSHDAFIAGLVPSKSSTPRKSLPTGLPTPRQTDTSPPEPIMPIPVMPPLTTSATATPHAHGAEDTSSVVDKEAYLRLYDEVLELRSELDRVRSKPTAHTSLVQQHSTVVTQSQNLGLTTQLCDLRDQVCAPPEEASFASPAPAAVGGVTNPIPLSDNKHFTDWSISLDHTNVSSVLLESGERPNQDGEEDAARTPRASVCLVVDVSGSEKRVVRFPVPSQANSRRIISAEVTFRTPEASTTISFHVEDEDVGDSADESVTFETECVTPPSPLSRSDPPAALNSTSFGQQADLPYRCLNCSSDIPSGDPNNPVLVPSPTSTLREVNLDFSESRQASTLECTDTARSHVFGGTGIVQTIDASANEALERRVVQLSEALVGAAYVCADLQKRLSSLQSSDANSAASIDFDADALINGDVSGISPVLRKLDAEVDRIASSFTHLRVKLASQPSYEAEITKLKEKLEEAERLLVERPPIDPHTTKLRVDELLEAERAQLQRELNQRLADCGSTHATSVAELERVQADLSGRLAAAEIRGVQLESERNAVMQKLSATERFLNEQLQERELEREEFQSEVAALRNEIITLRFVGNCAVSYLFTQILAFSHALNFTGRFRLAYRERANMVVMVFSKSKVLSLERQQSSTPTPSISPRDPVAASTTRTAVPSTPSVFGFDESLEQRTDSHSDVDDSPTFELTPTPRVLGDLPNAGTLFKHNWHCVAALDGGVGIGGSDIGMGRSIRRAVSASPEFHRRLRFNLPDSTSSDDSDSHSSPDERAHSRHLLFAHHLDALDFELNNIANLRSEIVKSENRLCGTRSLSGILASRPHSAGDAALRQQLAQQSQLPVRLSTACVGGSPVEHVDVSVSAQSSSLSGGCSTSTEFDGEGANLASEEEEDVETTTRTAAALGVITTTVTTTTRKKTNSHAVQKRRSGLSRHCTASPTELGNNVGLDVEMRHVAEMDKMRETLALTQSSLAEKCAELDLLRSQLSARSRSTKEGVEKPNTSDHQQQFQFPPNRPCESVLIQTVSNAPPDPGACWSCNALPVTYASVCVQTQEASSRGSPASRESTMSPPPPSAGHSISSGSSNAEISVSTPSTGSGVSSAAGEADDKVDEQIVEEEDLCQPLEQVHSFSSESDHLVADLEEAQSEIQALRSEIDGLINYQDDLHRDFELVQTMLEERQSEVERLQQELLVVPVRLQADFDASIRKLQKKMNDKCEVVEERDEDLYVLNEEKEALANRVAELEKELDALRISATPSTQTDANREEAASQTDPPLSTVDSAIQVDFTRPPHTAKTDSCGDTDCASEDDLPFDGDVISPPQNAAVESAAPRTTEEVKAAVDHLQVESCRLLSLSLKAVDHPDAAVQPDDPTDYKSQVITRLIEANRMLKSALEEVTKQSEQTCHSLSQAGTPTRDETTPMSGANFLSNRLYSGLLSALLADRKATLSLVTSSTIDQMSNAALGGFVPQSSSGRLKGTPSLGIGDVMQALADYANTEEERWNVLSSALSSDRTTLLADVDALNKREEFLLDEVAHLTEELAARDGVLAEKASAMTALSAQVETLEAAVSSLRKQLDEARAVSENQLNLSRRQIDEERERIADLEAKLASSQDAVSRASEQVRSLERDLQKSSSDVRLERNRSELAETRIAQLEQEIKALKLSHVRNGPKVSINGGVPLTTSVVKKDDYSAISRVSNQLASLRRQAIQAEKLSRDLHACNQGLRVSMAEAELALLPACLDKENGHLCLVNGSNSGGEDESPSGEFGQPLPKQLTDSGFADAPVEIRRLYLTCMRLVRLVSSTAGPLSSSSSSSDSLNNPAELLRHAMLRGKQTPSGRLDYMEHTSPIDVYACVSEIEAQVRTMVPVGGAGSGGDAFSGSPAANTALSQAKQMILSGVARLDLELAKVGATGDDVLGFRPPTDSKSVQCSIVTDHQSSGDSRAVPLEKFRHMSARYLRMESYRRALVYQKQYLLLLLGDFQHSVQRVTASLGQGLLMGTSSRQDVEGNDVDAQEWPLESRPALVRFRAAARCVMVIHRVKQLRLKWQRTGIRNHATPLFPNSSGSRTQVANPTGIGNSTPTTLVSASPTQVDLFNQPVDSRLSKTTYSPRTGFSNSELELSRRNHSTPLVLPSSSSNHHRHPYPRSAQVEASSSFQQHHRVSTSTSSSVRRP</sequence>
<feature type="compositionally biased region" description="Polar residues" evidence="7">
    <location>
        <begin position="1580"/>
        <end position="1592"/>
    </location>
</feature>
<feature type="compositionally biased region" description="Low complexity" evidence="7">
    <location>
        <begin position="2470"/>
        <end position="2480"/>
    </location>
</feature>
<feature type="region of interest" description="Disordered" evidence="7">
    <location>
        <begin position="1710"/>
        <end position="1729"/>
    </location>
</feature>
<feature type="compositionally biased region" description="Polar residues" evidence="7">
    <location>
        <begin position="967"/>
        <end position="979"/>
    </location>
</feature>
<proteinExistence type="predicted"/>
<dbReference type="InterPro" id="IPR019528">
    <property type="entry name" value="PACT_domain"/>
</dbReference>
<protein>
    <recommendedName>
        <fullName evidence="8">Pericentrin/AKAP-450 centrosomal targeting domain-containing protein</fullName>
    </recommendedName>
</protein>
<dbReference type="EMBL" id="UXSR01005228">
    <property type="protein sequence ID" value="VDD80004.1"/>
    <property type="molecule type" value="Genomic_DNA"/>
</dbReference>
<evidence type="ECO:0000256" key="6">
    <source>
        <dbReference type="SAM" id="Coils"/>
    </source>
</evidence>
<feature type="region of interest" description="Disordered" evidence="7">
    <location>
        <begin position="245"/>
        <end position="279"/>
    </location>
</feature>
<dbReference type="PANTHER" id="PTHR23159">
    <property type="entry name" value="CENTROSOMAL PROTEIN 2"/>
    <property type="match status" value="1"/>
</dbReference>
<feature type="compositionally biased region" description="Polar residues" evidence="7">
    <location>
        <begin position="1710"/>
        <end position="1722"/>
    </location>
</feature>
<feature type="region of interest" description="Disordered" evidence="7">
    <location>
        <begin position="1178"/>
        <end position="1207"/>
    </location>
</feature>
<feature type="compositionally biased region" description="Basic and acidic residues" evidence="7">
    <location>
        <begin position="1304"/>
        <end position="1314"/>
    </location>
</feature>
<feature type="region of interest" description="Disordered" evidence="7">
    <location>
        <begin position="1064"/>
        <end position="1084"/>
    </location>
</feature>
<evidence type="ECO:0000313" key="10">
    <source>
        <dbReference type="Proteomes" id="UP000267029"/>
    </source>
</evidence>
<feature type="region of interest" description="Disordered" evidence="7">
    <location>
        <begin position="322"/>
        <end position="379"/>
    </location>
</feature>
<feature type="region of interest" description="Disordered" evidence="7">
    <location>
        <begin position="1367"/>
        <end position="1422"/>
    </location>
</feature>
<feature type="region of interest" description="Disordered" evidence="7">
    <location>
        <begin position="179"/>
        <end position="206"/>
    </location>
</feature>
<feature type="region of interest" description="Disordered" evidence="7">
    <location>
        <begin position="1926"/>
        <end position="1949"/>
    </location>
</feature>
<feature type="compositionally biased region" description="Polar residues" evidence="7">
    <location>
        <begin position="265"/>
        <end position="279"/>
    </location>
</feature>
<evidence type="ECO:0000256" key="4">
    <source>
        <dbReference type="ARBA" id="ARBA00023054"/>
    </source>
</evidence>
<gene>
    <name evidence="9" type="ORF">MCOS_LOCUS6007</name>
</gene>
<evidence type="ECO:0000256" key="7">
    <source>
        <dbReference type="SAM" id="MobiDB-lite"/>
    </source>
</evidence>
<feature type="compositionally biased region" description="Polar residues" evidence="7">
    <location>
        <begin position="2367"/>
        <end position="2401"/>
    </location>
</feature>
<dbReference type="Gene3D" id="1.10.287.1490">
    <property type="match status" value="2"/>
</dbReference>
<dbReference type="Proteomes" id="UP000267029">
    <property type="component" value="Unassembled WGS sequence"/>
</dbReference>
<dbReference type="Pfam" id="PF10495">
    <property type="entry name" value="PACT_coil_coil"/>
    <property type="match status" value="1"/>
</dbReference>
<evidence type="ECO:0000313" key="9">
    <source>
        <dbReference type="EMBL" id="VDD80004.1"/>
    </source>
</evidence>
<feature type="compositionally biased region" description="Low complexity" evidence="7">
    <location>
        <begin position="1178"/>
        <end position="1189"/>
    </location>
</feature>
<feature type="coiled-coil region" evidence="6">
    <location>
        <begin position="1538"/>
        <end position="1565"/>
    </location>
</feature>
<feature type="coiled-coil region" evidence="6">
    <location>
        <begin position="826"/>
        <end position="892"/>
    </location>
</feature>
<accession>A0A158QUB2</accession>
<evidence type="ECO:0000256" key="5">
    <source>
        <dbReference type="ARBA" id="ARBA00023212"/>
    </source>
</evidence>
<feature type="region of interest" description="Disordered" evidence="7">
    <location>
        <begin position="1301"/>
        <end position="1326"/>
    </location>
</feature>
<keyword evidence="2" id="KW-0963">Cytoplasm</keyword>
<reference evidence="9 10" key="1">
    <citation type="submission" date="2018-10" db="EMBL/GenBank/DDBJ databases">
        <authorList>
            <consortium name="Pathogen Informatics"/>
        </authorList>
    </citation>
    <scope>NUCLEOTIDE SEQUENCE [LARGE SCALE GENOMIC DNA]</scope>
</reference>
<name>A0A158QUB2_MESCO</name>
<dbReference type="GO" id="GO:0005737">
    <property type="term" value="C:cytoplasm"/>
    <property type="evidence" value="ECO:0007669"/>
    <property type="project" value="UniProtKB-ARBA"/>
</dbReference>
<feature type="compositionally biased region" description="Low complexity" evidence="7">
    <location>
        <begin position="1387"/>
        <end position="1415"/>
    </location>
</feature>
<organism evidence="9 10">
    <name type="scientific">Mesocestoides corti</name>
    <name type="common">Flatworm</name>
    <dbReference type="NCBI Taxonomy" id="53468"/>
    <lineage>
        <taxon>Eukaryota</taxon>
        <taxon>Metazoa</taxon>
        <taxon>Spiralia</taxon>
        <taxon>Lophotrochozoa</taxon>
        <taxon>Platyhelminthes</taxon>
        <taxon>Cestoda</taxon>
        <taxon>Eucestoda</taxon>
        <taxon>Cyclophyllidea</taxon>
        <taxon>Mesocestoididae</taxon>
        <taxon>Mesocestoides</taxon>
    </lineage>
</organism>
<keyword evidence="10" id="KW-1185">Reference proteome</keyword>
<dbReference type="PANTHER" id="PTHR23159:SF31">
    <property type="entry name" value="CENTROSOME-ASSOCIATED PROTEIN CEP250 ISOFORM X1"/>
    <property type="match status" value="1"/>
</dbReference>
<keyword evidence="3" id="KW-0597">Phosphoprotein</keyword>
<feature type="domain" description="Pericentrin/AKAP-450 centrosomal targeting" evidence="8">
    <location>
        <begin position="2263"/>
        <end position="2354"/>
    </location>
</feature>
<evidence type="ECO:0000259" key="8">
    <source>
        <dbReference type="Pfam" id="PF10495"/>
    </source>
</evidence>
<feature type="region of interest" description="Disordered" evidence="7">
    <location>
        <begin position="577"/>
        <end position="598"/>
    </location>
</feature>
<dbReference type="STRING" id="53468.A0A158QUB2"/>
<evidence type="ECO:0000256" key="1">
    <source>
        <dbReference type="ARBA" id="ARBA00004267"/>
    </source>
</evidence>
<dbReference type="OrthoDB" id="2020852at2759"/>
<evidence type="ECO:0000256" key="2">
    <source>
        <dbReference type="ARBA" id="ARBA00022490"/>
    </source>
</evidence>
<feature type="region of interest" description="Disordered" evidence="7">
    <location>
        <begin position="949"/>
        <end position="1010"/>
    </location>
</feature>